<evidence type="ECO:0000256" key="2">
    <source>
        <dbReference type="ARBA" id="ARBA00012105"/>
    </source>
</evidence>
<evidence type="ECO:0000313" key="9">
    <source>
        <dbReference type="EMBL" id="KAH9368087.1"/>
    </source>
</evidence>
<dbReference type="GO" id="GO:0009231">
    <property type="term" value="P:riboflavin biosynthetic process"/>
    <property type="evidence" value="ECO:0007669"/>
    <property type="project" value="InterPro"/>
</dbReference>
<evidence type="ECO:0000256" key="6">
    <source>
        <dbReference type="ARBA" id="ARBA00022741"/>
    </source>
</evidence>
<keyword evidence="4" id="KW-0288">FMN</keyword>
<dbReference type="InterPro" id="IPR023468">
    <property type="entry name" value="Riboflavin_kinase"/>
</dbReference>
<dbReference type="Pfam" id="PF01687">
    <property type="entry name" value="Flavokinase"/>
    <property type="match status" value="1"/>
</dbReference>
<organism evidence="9 10">
    <name type="scientific">Haemaphysalis longicornis</name>
    <name type="common">Bush tick</name>
    <dbReference type="NCBI Taxonomy" id="44386"/>
    <lineage>
        <taxon>Eukaryota</taxon>
        <taxon>Metazoa</taxon>
        <taxon>Ecdysozoa</taxon>
        <taxon>Arthropoda</taxon>
        <taxon>Chelicerata</taxon>
        <taxon>Arachnida</taxon>
        <taxon>Acari</taxon>
        <taxon>Parasitiformes</taxon>
        <taxon>Ixodida</taxon>
        <taxon>Ixodoidea</taxon>
        <taxon>Ixodidae</taxon>
        <taxon>Haemaphysalinae</taxon>
        <taxon>Haemaphysalis</taxon>
    </lineage>
</organism>
<dbReference type="GO" id="GO:0008531">
    <property type="term" value="F:riboflavin kinase activity"/>
    <property type="evidence" value="ECO:0007669"/>
    <property type="project" value="UniProtKB-EC"/>
</dbReference>
<evidence type="ECO:0000256" key="3">
    <source>
        <dbReference type="ARBA" id="ARBA00022630"/>
    </source>
</evidence>
<dbReference type="VEuPathDB" id="VectorBase:HLOH_060044"/>
<proteinExistence type="predicted"/>
<name>A0A9J6FZC0_HAELO</name>
<dbReference type="AlphaFoldDB" id="A0A9J6FZC0"/>
<feature type="domain" description="Riboflavin kinase" evidence="8">
    <location>
        <begin position="1"/>
        <end position="56"/>
    </location>
</feature>
<dbReference type="GO" id="GO:0005524">
    <property type="term" value="F:ATP binding"/>
    <property type="evidence" value="ECO:0007669"/>
    <property type="project" value="UniProtKB-KW"/>
</dbReference>
<protein>
    <recommendedName>
        <fullName evidence="2">riboflavin kinase</fullName>
        <ecNumber evidence="2">2.7.1.26</ecNumber>
    </recommendedName>
</protein>
<dbReference type="EMBL" id="JABSTR010000004">
    <property type="protein sequence ID" value="KAH9368087.1"/>
    <property type="molecule type" value="Genomic_DNA"/>
</dbReference>
<keyword evidence="10" id="KW-1185">Reference proteome</keyword>
<evidence type="ECO:0000256" key="1">
    <source>
        <dbReference type="ARBA" id="ARBA00005201"/>
    </source>
</evidence>
<dbReference type="GO" id="GO:0005739">
    <property type="term" value="C:mitochondrion"/>
    <property type="evidence" value="ECO:0007669"/>
    <property type="project" value="TreeGrafter"/>
</dbReference>
<evidence type="ECO:0000313" key="10">
    <source>
        <dbReference type="Proteomes" id="UP000821853"/>
    </source>
</evidence>
<keyword evidence="6" id="KW-0547">Nucleotide-binding</keyword>
<dbReference type="InterPro" id="IPR023465">
    <property type="entry name" value="Riboflavin_kinase_dom_sf"/>
</dbReference>
<evidence type="ECO:0000259" key="8">
    <source>
        <dbReference type="Pfam" id="PF01687"/>
    </source>
</evidence>
<evidence type="ECO:0000256" key="4">
    <source>
        <dbReference type="ARBA" id="ARBA00022643"/>
    </source>
</evidence>
<evidence type="ECO:0000256" key="7">
    <source>
        <dbReference type="ARBA" id="ARBA00022840"/>
    </source>
</evidence>
<reference evidence="9 10" key="1">
    <citation type="journal article" date="2020" name="Cell">
        <title>Large-Scale Comparative Analyses of Tick Genomes Elucidate Their Genetic Diversity and Vector Capacities.</title>
        <authorList>
            <consortium name="Tick Genome and Microbiome Consortium (TIGMIC)"/>
            <person name="Jia N."/>
            <person name="Wang J."/>
            <person name="Shi W."/>
            <person name="Du L."/>
            <person name="Sun Y."/>
            <person name="Zhan W."/>
            <person name="Jiang J.F."/>
            <person name="Wang Q."/>
            <person name="Zhang B."/>
            <person name="Ji P."/>
            <person name="Bell-Sakyi L."/>
            <person name="Cui X.M."/>
            <person name="Yuan T.T."/>
            <person name="Jiang B.G."/>
            <person name="Yang W.F."/>
            <person name="Lam T.T."/>
            <person name="Chang Q.C."/>
            <person name="Ding S.J."/>
            <person name="Wang X.J."/>
            <person name="Zhu J.G."/>
            <person name="Ruan X.D."/>
            <person name="Zhao L."/>
            <person name="Wei J.T."/>
            <person name="Ye R.Z."/>
            <person name="Que T.C."/>
            <person name="Du C.H."/>
            <person name="Zhou Y.H."/>
            <person name="Cheng J.X."/>
            <person name="Dai P.F."/>
            <person name="Guo W.B."/>
            <person name="Han X.H."/>
            <person name="Huang E.J."/>
            <person name="Li L.F."/>
            <person name="Wei W."/>
            <person name="Gao Y.C."/>
            <person name="Liu J.Z."/>
            <person name="Shao H.Z."/>
            <person name="Wang X."/>
            <person name="Wang C.C."/>
            <person name="Yang T.C."/>
            <person name="Huo Q.B."/>
            <person name="Li W."/>
            <person name="Chen H.Y."/>
            <person name="Chen S.E."/>
            <person name="Zhou L.G."/>
            <person name="Ni X.B."/>
            <person name="Tian J.H."/>
            <person name="Sheng Y."/>
            <person name="Liu T."/>
            <person name="Pan Y.S."/>
            <person name="Xia L.Y."/>
            <person name="Li J."/>
            <person name="Zhao F."/>
            <person name="Cao W.C."/>
        </authorList>
    </citation>
    <scope>NUCLEOTIDE SEQUENCE [LARGE SCALE GENOMIC DNA]</scope>
    <source>
        <strain evidence="9">HaeL-2018</strain>
    </source>
</reference>
<dbReference type="GO" id="GO:0009398">
    <property type="term" value="P:FMN biosynthetic process"/>
    <property type="evidence" value="ECO:0007669"/>
    <property type="project" value="TreeGrafter"/>
</dbReference>
<comment type="caution">
    <text evidence="9">The sequence shown here is derived from an EMBL/GenBank/DDBJ whole genome shotgun (WGS) entry which is preliminary data.</text>
</comment>
<dbReference type="OrthoDB" id="276388at2759"/>
<comment type="pathway">
    <text evidence="1">Cofactor biosynthesis; FMN biosynthesis; FMN from riboflavin (ATP route): step 1/1.</text>
</comment>
<dbReference type="InterPro" id="IPR015865">
    <property type="entry name" value="Riboflavin_kinase_bac/euk"/>
</dbReference>
<keyword evidence="3" id="KW-0285">Flavoprotein</keyword>
<gene>
    <name evidence="9" type="ORF">HPB48_013725</name>
</gene>
<keyword evidence="5" id="KW-0808">Transferase</keyword>
<dbReference type="Proteomes" id="UP000821853">
    <property type="component" value="Chromosome 2"/>
</dbReference>
<evidence type="ECO:0000256" key="5">
    <source>
        <dbReference type="ARBA" id="ARBA00022679"/>
    </source>
</evidence>
<dbReference type="PANTHER" id="PTHR22749">
    <property type="entry name" value="RIBOFLAVIN KINASE/FMN ADENYLYLTRANSFERASE"/>
    <property type="match status" value="1"/>
</dbReference>
<dbReference type="SUPFAM" id="SSF82114">
    <property type="entry name" value="Riboflavin kinase-like"/>
    <property type="match status" value="1"/>
</dbReference>
<keyword evidence="7" id="KW-0067">ATP-binding</keyword>
<dbReference type="EC" id="2.7.1.26" evidence="2"/>
<sequence>MVMSVGWNPYYKNEKKSMETHIMHKFDQDFYGSMLKVVVLGYLRNEKNFGSLGILNYDHLENSKLCEGSFKTTYFLIDVKQWHPS</sequence>
<dbReference type="Gene3D" id="2.40.30.30">
    <property type="entry name" value="Riboflavin kinase-like"/>
    <property type="match status" value="1"/>
</dbReference>
<dbReference type="PANTHER" id="PTHR22749:SF6">
    <property type="entry name" value="RIBOFLAVIN KINASE"/>
    <property type="match status" value="1"/>
</dbReference>
<accession>A0A9J6FZC0</accession>